<protein>
    <submittedName>
        <fullName evidence="1">Uncharacterized protein</fullName>
    </submittedName>
</protein>
<accession>A0ACC3BNR3</accession>
<keyword evidence="2" id="KW-1185">Reference proteome</keyword>
<organism evidence="1 2">
    <name type="scientific">Pyropia yezoensis</name>
    <name type="common">Susabi-nori</name>
    <name type="synonym">Porphyra yezoensis</name>
    <dbReference type="NCBI Taxonomy" id="2788"/>
    <lineage>
        <taxon>Eukaryota</taxon>
        <taxon>Rhodophyta</taxon>
        <taxon>Bangiophyceae</taxon>
        <taxon>Bangiales</taxon>
        <taxon>Bangiaceae</taxon>
        <taxon>Pyropia</taxon>
    </lineage>
</organism>
<reference evidence="1" key="1">
    <citation type="submission" date="2019-11" db="EMBL/GenBank/DDBJ databases">
        <title>Nori genome reveals adaptations in red seaweeds to the harsh intertidal environment.</title>
        <authorList>
            <person name="Wang D."/>
            <person name="Mao Y."/>
        </authorList>
    </citation>
    <scope>NUCLEOTIDE SEQUENCE</scope>
    <source>
        <tissue evidence="1">Gametophyte</tissue>
    </source>
</reference>
<evidence type="ECO:0000313" key="2">
    <source>
        <dbReference type="Proteomes" id="UP000798662"/>
    </source>
</evidence>
<gene>
    <name evidence="1" type="ORF">I4F81_001987</name>
</gene>
<comment type="caution">
    <text evidence="1">The sequence shown here is derived from an EMBL/GenBank/DDBJ whole genome shotgun (WGS) entry which is preliminary data.</text>
</comment>
<dbReference type="Proteomes" id="UP000798662">
    <property type="component" value="Chromosome 1"/>
</dbReference>
<evidence type="ECO:0000313" key="1">
    <source>
        <dbReference type="EMBL" id="KAK1859391.1"/>
    </source>
</evidence>
<dbReference type="EMBL" id="CM020618">
    <property type="protein sequence ID" value="KAK1859391.1"/>
    <property type="molecule type" value="Genomic_DNA"/>
</dbReference>
<proteinExistence type="predicted"/>
<name>A0ACC3BNR3_PYRYE</name>
<sequence length="637" mass="65339">MSSGHACLSPLAGSAPLRPQGALALRHAERDATISYPFPSALPAFRPQSCPPPHPPPPVPPPCLYCLNYNMRVRPHHRLRAVATAGAAVVAATAAAAAAAARPPIAVPVDPFPVKRLVEPVETLPAVHITGGATDAPGDLGPIERVIDPDDPLIHTDDLPGKYRILEQLYPDPHVLGKVINPSSLCPEEQEIRYHYITHLAPKVAQARMLYKGGSHIPDHDGWTCHSLGTWIVGSSLADDTVALDAAGVPPSFKRKLDQHASAKEVVRAVHATTMEAQIVYEGVKRECAQQSYPDDTMWIFFRTNADGLHLKLPPTASRVESSWYVMSEARALAVVGGNNTCVMEADQAPLPTLLPTPSSAPPTLPARESPEPSPSGEQDTTPPGRKKKGAAAGAGVSVAGIAIGVAVGLSAGVLVAAAIPWALRARRDRRTDGTLGWTGEDVEGDGSGGRDDYDHDDDGRGDKDSGAERGGTCDGAGLRLGDVAVAGPAAGKRPAGGPPLPTAAARAEGDGHLAPLREDSAAAAAVGPGGAAATAVAPRSPPPVHVDSTGLTLRFGGLGNAPPPMPPELLGSWAGGGVTAPPPPQTADGERCGGAAAGAPGPVFAAAVLPLGGVVAQLMAPPSFSDDVNVDALFDT</sequence>